<organism evidence="1 2">
    <name type="scientific">Trametes sanguinea</name>
    <dbReference type="NCBI Taxonomy" id="158606"/>
    <lineage>
        <taxon>Eukaryota</taxon>
        <taxon>Fungi</taxon>
        <taxon>Dikarya</taxon>
        <taxon>Basidiomycota</taxon>
        <taxon>Agaricomycotina</taxon>
        <taxon>Agaricomycetes</taxon>
        <taxon>Polyporales</taxon>
        <taxon>Polyporaceae</taxon>
        <taxon>Trametes</taxon>
    </lineage>
</organism>
<sequence>MAFGIGNHGIDELFERCGTTALEWDNLRGGDLCSVILVHWRGGRGTERCIFIETLLNGTTFPARPTTKSDFAISRDNRSACEWQSFVNNQEKAQAMFQFVFHDLSILGQDINSLVDCTEVVPVPAPVQGVAHFPAGKTINDVDLACGETPFPDSPDRPWPGNQRCPSSSPKPVNVKITRNFG</sequence>
<evidence type="ECO:0000313" key="1">
    <source>
        <dbReference type="EMBL" id="KAJ3001151.1"/>
    </source>
</evidence>
<evidence type="ECO:0000313" key="2">
    <source>
        <dbReference type="Proteomes" id="UP001144978"/>
    </source>
</evidence>
<proteinExistence type="predicted"/>
<reference evidence="1" key="1">
    <citation type="submission" date="2022-08" db="EMBL/GenBank/DDBJ databases">
        <title>Genome Sequence of Pycnoporus sanguineus.</title>
        <authorList>
            <person name="Buettner E."/>
        </authorList>
    </citation>
    <scope>NUCLEOTIDE SEQUENCE</scope>
    <source>
        <strain evidence="1">CG-C14</strain>
    </source>
</reference>
<dbReference type="EMBL" id="JANSHE010001787">
    <property type="protein sequence ID" value="KAJ3001151.1"/>
    <property type="molecule type" value="Genomic_DNA"/>
</dbReference>
<accession>A0ACC1PUB4</accession>
<keyword evidence="2" id="KW-1185">Reference proteome</keyword>
<gene>
    <name evidence="1" type="ORF">NUW54_g6614</name>
</gene>
<dbReference type="Proteomes" id="UP001144978">
    <property type="component" value="Unassembled WGS sequence"/>
</dbReference>
<protein>
    <submittedName>
        <fullName evidence="1">Uncharacterized protein</fullName>
    </submittedName>
</protein>
<name>A0ACC1PUB4_9APHY</name>
<comment type="caution">
    <text evidence="1">The sequence shown here is derived from an EMBL/GenBank/DDBJ whole genome shotgun (WGS) entry which is preliminary data.</text>
</comment>